<dbReference type="AlphaFoldDB" id="T1JX29"/>
<name>T1JX29_TETUR</name>
<keyword evidence="2" id="KW-1185">Reference proteome</keyword>
<organism evidence="1 2">
    <name type="scientific">Tetranychus urticae</name>
    <name type="common">Two-spotted spider mite</name>
    <dbReference type="NCBI Taxonomy" id="32264"/>
    <lineage>
        <taxon>Eukaryota</taxon>
        <taxon>Metazoa</taxon>
        <taxon>Ecdysozoa</taxon>
        <taxon>Arthropoda</taxon>
        <taxon>Chelicerata</taxon>
        <taxon>Arachnida</taxon>
        <taxon>Acari</taxon>
        <taxon>Acariformes</taxon>
        <taxon>Trombidiformes</taxon>
        <taxon>Prostigmata</taxon>
        <taxon>Eleutherengona</taxon>
        <taxon>Raphignathae</taxon>
        <taxon>Tetranychoidea</taxon>
        <taxon>Tetranychidae</taxon>
        <taxon>Tetranychus</taxon>
    </lineage>
</organism>
<sequence length="26" mass="3118">MIRQIKCKRIMKSDKIIKNRNALMGQ</sequence>
<dbReference type="EMBL" id="CAEY01000823">
    <property type="status" value="NOT_ANNOTATED_CDS"/>
    <property type="molecule type" value="Genomic_DNA"/>
</dbReference>
<reference evidence="1" key="2">
    <citation type="submission" date="2015-06" db="UniProtKB">
        <authorList>
            <consortium name="EnsemblMetazoa"/>
        </authorList>
    </citation>
    <scope>IDENTIFICATION</scope>
</reference>
<evidence type="ECO:0000313" key="2">
    <source>
        <dbReference type="Proteomes" id="UP000015104"/>
    </source>
</evidence>
<protein>
    <submittedName>
        <fullName evidence="1">Uncharacterized protein</fullName>
    </submittedName>
</protein>
<proteinExistence type="predicted"/>
<dbReference type="EnsemblMetazoa" id="tetur02g10480.1">
    <property type="protein sequence ID" value="tetur02g10480.1"/>
    <property type="gene ID" value="tetur02g10480"/>
</dbReference>
<evidence type="ECO:0000313" key="1">
    <source>
        <dbReference type="EnsemblMetazoa" id="tetur02g10480.1"/>
    </source>
</evidence>
<dbReference type="Proteomes" id="UP000015104">
    <property type="component" value="Unassembled WGS sequence"/>
</dbReference>
<accession>T1JX29</accession>
<dbReference type="HOGENOM" id="CLU_3417490_0_0_1"/>
<reference evidence="2" key="1">
    <citation type="submission" date="2011-08" db="EMBL/GenBank/DDBJ databases">
        <authorList>
            <person name="Rombauts S."/>
        </authorList>
    </citation>
    <scope>NUCLEOTIDE SEQUENCE</scope>
    <source>
        <strain evidence="2">London</strain>
    </source>
</reference>